<dbReference type="Proteomes" id="UP000060787">
    <property type="component" value="Chromosome"/>
</dbReference>
<dbReference type="EMBL" id="CP011129">
    <property type="protein sequence ID" value="ALN78890.1"/>
    <property type="molecule type" value="Genomic_DNA"/>
</dbReference>
<dbReference type="PATRIC" id="fig|84531.8.peg.758"/>
<evidence type="ECO:0000256" key="1">
    <source>
        <dbReference type="SAM" id="MobiDB-lite"/>
    </source>
</evidence>
<dbReference type="AlphaFoldDB" id="A0A0S2F5S3"/>
<organism evidence="2 3">
    <name type="scientific">Lysobacter antibioticus</name>
    <dbReference type="NCBI Taxonomy" id="84531"/>
    <lineage>
        <taxon>Bacteria</taxon>
        <taxon>Pseudomonadati</taxon>
        <taxon>Pseudomonadota</taxon>
        <taxon>Gammaproteobacteria</taxon>
        <taxon>Lysobacterales</taxon>
        <taxon>Lysobacteraceae</taxon>
        <taxon>Lysobacter</taxon>
    </lineage>
</organism>
<gene>
    <name evidence="2" type="ORF">LA76x_0729</name>
</gene>
<evidence type="ECO:0000313" key="2">
    <source>
        <dbReference type="EMBL" id="ALN78890.1"/>
    </source>
</evidence>
<name>A0A0S2F5S3_LYSAN</name>
<dbReference type="STRING" id="84531.LA76x_0729"/>
<proteinExistence type="predicted"/>
<evidence type="ECO:0000313" key="3">
    <source>
        <dbReference type="Proteomes" id="UP000060787"/>
    </source>
</evidence>
<reference evidence="2 3" key="1">
    <citation type="journal article" date="2015" name="BMC Genomics">
        <title>Comparative genomics and metabolic profiling of the genus Lysobacter.</title>
        <authorList>
            <person name="de Bruijn I."/>
            <person name="Cheng X."/>
            <person name="de Jager V."/>
            <person name="Exposito R.G."/>
            <person name="Watrous J."/>
            <person name="Patel N."/>
            <person name="Postma J."/>
            <person name="Dorrestein P.C."/>
            <person name="Kobayashi D."/>
            <person name="Raaijmakers J.M."/>
        </authorList>
    </citation>
    <scope>NUCLEOTIDE SEQUENCE [LARGE SCALE GENOMIC DNA]</scope>
    <source>
        <strain evidence="2 3">76</strain>
    </source>
</reference>
<dbReference type="KEGG" id="lab:LA76x_0729"/>
<feature type="region of interest" description="Disordered" evidence="1">
    <location>
        <begin position="1"/>
        <end position="22"/>
    </location>
</feature>
<sequence length="61" mass="6603">MASPHPRTLHPTSTRRKPGLFCPRGLQAAGYESRSGASLDREYAASAQLAVIDDACRGYQL</sequence>
<accession>A0A0S2F5S3</accession>
<keyword evidence="3" id="KW-1185">Reference proteome</keyword>
<protein>
    <submittedName>
        <fullName evidence="2">Uncharacterized protein</fullName>
    </submittedName>
</protein>